<dbReference type="InterPro" id="IPR046342">
    <property type="entry name" value="CBS_dom_sf"/>
</dbReference>
<evidence type="ECO:0000256" key="1">
    <source>
        <dbReference type="ARBA" id="ARBA00023122"/>
    </source>
</evidence>
<protein>
    <submittedName>
        <fullName evidence="4">CBS domain-containing protein</fullName>
    </submittedName>
</protein>
<name>A0A1M7UZP5_9ACTN</name>
<sequence length="224" mass="24271">MQARDIMTREVVTVGPDTSAKYAGEVMAEHGFAALPVVDDEERLVGIVAEADVLRDRMPQDPRLHLRRDGEGAGPPSLLVRGVMTRDVRSVEGAADVADVARLFVDDRLRSVPVVDRDRLAGIVSRRDLLRALIRPDEQIRHDLLRLVEGYTGDLDSWSISVADGRVTIQRTRGIPEPSAEVEERALAALARTIGGVVSVQVLTAVDPEIPSARGPAPSVAEHA</sequence>
<evidence type="ECO:0000313" key="4">
    <source>
        <dbReference type="EMBL" id="SHN88424.1"/>
    </source>
</evidence>
<evidence type="ECO:0000313" key="5">
    <source>
        <dbReference type="Proteomes" id="UP000184428"/>
    </source>
</evidence>
<dbReference type="Proteomes" id="UP000184428">
    <property type="component" value="Unassembled WGS sequence"/>
</dbReference>
<evidence type="ECO:0000256" key="2">
    <source>
        <dbReference type="PROSITE-ProRule" id="PRU00703"/>
    </source>
</evidence>
<dbReference type="PANTHER" id="PTHR43080:SF2">
    <property type="entry name" value="CBS DOMAIN-CONTAINING PROTEIN"/>
    <property type="match status" value="1"/>
</dbReference>
<reference evidence="4 5" key="1">
    <citation type="submission" date="2016-12" db="EMBL/GenBank/DDBJ databases">
        <authorList>
            <person name="Song W.-J."/>
            <person name="Kurnit D.M."/>
        </authorList>
    </citation>
    <scope>NUCLEOTIDE SEQUENCE [LARGE SCALE GENOMIC DNA]</scope>
    <source>
        <strain evidence="4 5">DSM 43162</strain>
    </source>
</reference>
<dbReference type="PANTHER" id="PTHR43080">
    <property type="entry name" value="CBS DOMAIN-CONTAINING PROTEIN CBSX3, MITOCHONDRIAL"/>
    <property type="match status" value="1"/>
</dbReference>
<dbReference type="SMART" id="SM00116">
    <property type="entry name" value="CBS"/>
    <property type="match status" value="2"/>
</dbReference>
<dbReference type="RefSeq" id="WP_072920882.1">
    <property type="nucleotide sequence ID" value="NZ_FRDM01000045.1"/>
</dbReference>
<accession>A0A1M7UZP5</accession>
<dbReference type="OrthoDB" id="9799454at2"/>
<dbReference type="EMBL" id="FRDM01000045">
    <property type="protein sequence ID" value="SHN88424.1"/>
    <property type="molecule type" value="Genomic_DNA"/>
</dbReference>
<evidence type="ECO:0000259" key="3">
    <source>
        <dbReference type="PROSITE" id="PS51371"/>
    </source>
</evidence>
<dbReference type="InterPro" id="IPR000644">
    <property type="entry name" value="CBS_dom"/>
</dbReference>
<feature type="domain" description="CBS" evidence="3">
    <location>
        <begin position="84"/>
        <end position="139"/>
    </location>
</feature>
<dbReference type="Pfam" id="PF00571">
    <property type="entry name" value="CBS"/>
    <property type="match status" value="2"/>
</dbReference>
<proteinExistence type="predicted"/>
<dbReference type="InterPro" id="IPR051257">
    <property type="entry name" value="Diverse_CBS-Domain"/>
</dbReference>
<keyword evidence="1 2" id="KW-0129">CBS domain</keyword>
<dbReference type="SUPFAM" id="SSF54631">
    <property type="entry name" value="CBS-domain pair"/>
    <property type="match status" value="1"/>
</dbReference>
<organism evidence="4 5">
    <name type="scientific">Geodermatophilus obscurus</name>
    <dbReference type="NCBI Taxonomy" id="1861"/>
    <lineage>
        <taxon>Bacteria</taxon>
        <taxon>Bacillati</taxon>
        <taxon>Actinomycetota</taxon>
        <taxon>Actinomycetes</taxon>
        <taxon>Geodermatophilales</taxon>
        <taxon>Geodermatophilaceae</taxon>
        <taxon>Geodermatophilus</taxon>
    </lineage>
</organism>
<dbReference type="AlphaFoldDB" id="A0A1M7UZP5"/>
<feature type="domain" description="CBS" evidence="3">
    <location>
        <begin position="7"/>
        <end position="63"/>
    </location>
</feature>
<dbReference type="PROSITE" id="PS51371">
    <property type="entry name" value="CBS"/>
    <property type="match status" value="2"/>
</dbReference>
<dbReference type="Gene3D" id="3.10.580.10">
    <property type="entry name" value="CBS-domain"/>
    <property type="match status" value="1"/>
</dbReference>
<gene>
    <name evidence="4" type="ORF">SAMN05660350_04507</name>
</gene>